<reference evidence="2" key="1">
    <citation type="journal article" date="2019" name="Int. J. Syst. Evol. Microbiol.">
        <title>The Global Catalogue of Microorganisms (GCM) 10K type strain sequencing project: providing services to taxonomists for standard genome sequencing and annotation.</title>
        <authorList>
            <consortium name="The Broad Institute Genomics Platform"/>
            <consortium name="The Broad Institute Genome Sequencing Center for Infectious Disease"/>
            <person name="Wu L."/>
            <person name="Ma J."/>
        </authorList>
    </citation>
    <scope>NUCLEOTIDE SEQUENCE [LARGE SCALE GENOMIC DNA]</scope>
    <source>
        <strain evidence="2">JCM 12165</strain>
    </source>
</reference>
<keyword evidence="2" id="KW-1185">Reference proteome</keyword>
<dbReference type="EMBL" id="JBHUCP010000052">
    <property type="protein sequence ID" value="MFD1535309.1"/>
    <property type="molecule type" value="Genomic_DNA"/>
</dbReference>
<accession>A0ABW4FXQ1</accession>
<dbReference type="Proteomes" id="UP001597145">
    <property type="component" value="Unassembled WGS sequence"/>
</dbReference>
<gene>
    <name evidence="1" type="ORF">ACFSCY_38480</name>
</gene>
<name>A0ABW4FXQ1_9PSEU</name>
<protein>
    <submittedName>
        <fullName evidence="1">Uncharacterized protein</fullName>
    </submittedName>
</protein>
<sequence length="145" mass="15610">MNAHEAERLAALVQEQWLDRVQPSQPAPPRDGAGADVQLGKAPGAYWPLGATAPSATADRHAGVDLIGAKSVGVSLMVGFTLRDTPGREYLLHFDLTEMPVELDAAANSIYEALFLLTDPARWEQSRARLLTLSPEVELLPVRGA</sequence>
<organism evidence="1 2">
    <name type="scientific">Pseudonocardia aurantiaca</name>
    <dbReference type="NCBI Taxonomy" id="75290"/>
    <lineage>
        <taxon>Bacteria</taxon>
        <taxon>Bacillati</taxon>
        <taxon>Actinomycetota</taxon>
        <taxon>Actinomycetes</taxon>
        <taxon>Pseudonocardiales</taxon>
        <taxon>Pseudonocardiaceae</taxon>
        <taxon>Pseudonocardia</taxon>
    </lineage>
</organism>
<evidence type="ECO:0000313" key="2">
    <source>
        <dbReference type="Proteomes" id="UP001597145"/>
    </source>
</evidence>
<dbReference type="RefSeq" id="WP_343981376.1">
    <property type="nucleotide sequence ID" value="NZ_BAAAJG010000014.1"/>
</dbReference>
<evidence type="ECO:0000313" key="1">
    <source>
        <dbReference type="EMBL" id="MFD1535309.1"/>
    </source>
</evidence>
<proteinExistence type="predicted"/>
<comment type="caution">
    <text evidence="1">The sequence shown here is derived from an EMBL/GenBank/DDBJ whole genome shotgun (WGS) entry which is preliminary data.</text>
</comment>